<evidence type="ECO:0000313" key="2">
    <source>
        <dbReference type="EMBL" id="KOO35828.1"/>
    </source>
</evidence>
<sequence>LDPIGRNTLKLRSRSIVESIAVGASPPKLPPSNYSGQLSARGAGENVYRSNAYAQQPAPGGFSAEAARFMPATPQPYHPQHPPPYPRPSAYPTAQSSLGGGQHPPPLQQQQLPSMGQKRWEINDTMMHQSWGTVLRTLNRS</sequence>
<dbReference type="AlphaFoldDB" id="A0A0M0KBN2"/>
<gene>
    <name evidence="2" type="ORF">Ctob_010943</name>
</gene>
<feature type="non-terminal residue" evidence="2">
    <location>
        <position position="1"/>
    </location>
</feature>
<evidence type="ECO:0000313" key="3">
    <source>
        <dbReference type="Proteomes" id="UP000037460"/>
    </source>
</evidence>
<feature type="region of interest" description="Disordered" evidence="1">
    <location>
        <begin position="21"/>
        <end position="40"/>
    </location>
</feature>
<accession>A0A0M0KBN2</accession>
<comment type="caution">
    <text evidence="2">The sequence shown here is derived from an EMBL/GenBank/DDBJ whole genome shotgun (WGS) entry which is preliminary data.</text>
</comment>
<feature type="compositionally biased region" description="Pro residues" evidence="1">
    <location>
        <begin position="73"/>
        <end position="89"/>
    </location>
</feature>
<keyword evidence="3" id="KW-1185">Reference proteome</keyword>
<proteinExistence type="predicted"/>
<dbReference type="Proteomes" id="UP000037460">
    <property type="component" value="Unassembled WGS sequence"/>
</dbReference>
<protein>
    <submittedName>
        <fullName evidence="2">Uncharacterized protein</fullName>
    </submittedName>
</protein>
<name>A0A0M0KBN2_9EUKA</name>
<reference evidence="3" key="1">
    <citation type="journal article" date="2015" name="PLoS Genet.">
        <title>Genome Sequence and Transcriptome Analyses of Chrysochromulina tobin: Metabolic Tools for Enhanced Algal Fitness in the Prominent Order Prymnesiales (Haptophyceae).</title>
        <authorList>
            <person name="Hovde B.T."/>
            <person name="Deodato C.R."/>
            <person name="Hunsperger H.M."/>
            <person name="Ryken S.A."/>
            <person name="Yost W."/>
            <person name="Jha R.K."/>
            <person name="Patterson J."/>
            <person name="Monnat R.J. Jr."/>
            <person name="Barlow S.B."/>
            <person name="Starkenburg S.R."/>
            <person name="Cattolico R.A."/>
        </authorList>
    </citation>
    <scope>NUCLEOTIDE SEQUENCE</scope>
    <source>
        <strain evidence="3">CCMP291</strain>
    </source>
</reference>
<evidence type="ECO:0000256" key="1">
    <source>
        <dbReference type="SAM" id="MobiDB-lite"/>
    </source>
</evidence>
<dbReference type="EMBL" id="JWZX01000738">
    <property type="protein sequence ID" value="KOO35828.1"/>
    <property type="molecule type" value="Genomic_DNA"/>
</dbReference>
<feature type="region of interest" description="Disordered" evidence="1">
    <location>
        <begin position="51"/>
        <end position="115"/>
    </location>
</feature>
<organism evidence="2 3">
    <name type="scientific">Chrysochromulina tobinii</name>
    <dbReference type="NCBI Taxonomy" id="1460289"/>
    <lineage>
        <taxon>Eukaryota</taxon>
        <taxon>Haptista</taxon>
        <taxon>Haptophyta</taxon>
        <taxon>Prymnesiophyceae</taxon>
        <taxon>Prymnesiales</taxon>
        <taxon>Chrysochromulinaceae</taxon>
        <taxon>Chrysochromulina</taxon>
    </lineage>
</organism>